<dbReference type="AlphaFoldDB" id="A0A3B6SI90"/>
<dbReference type="GO" id="GO:0003723">
    <property type="term" value="F:RNA binding"/>
    <property type="evidence" value="ECO:0000318"/>
    <property type="project" value="GO_Central"/>
</dbReference>
<organism evidence="9">
    <name type="scientific">Triticum aestivum</name>
    <name type="common">Wheat</name>
    <dbReference type="NCBI Taxonomy" id="4565"/>
    <lineage>
        <taxon>Eukaryota</taxon>
        <taxon>Viridiplantae</taxon>
        <taxon>Streptophyta</taxon>
        <taxon>Embryophyta</taxon>
        <taxon>Tracheophyta</taxon>
        <taxon>Spermatophyta</taxon>
        <taxon>Magnoliopsida</taxon>
        <taxon>Liliopsida</taxon>
        <taxon>Poales</taxon>
        <taxon>Poaceae</taxon>
        <taxon>BOP clade</taxon>
        <taxon>Pooideae</taxon>
        <taxon>Triticodae</taxon>
        <taxon>Triticeae</taxon>
        <taxon>Triticinae</taxon>
        <taxon>Triticum</taxon>
    </lineage>
</organism>
<evidence type="ECO:0000313" key="9">
    <source>
        <dbReference type="EnsemblPlants" id="TraesCS7B02G226000.1"/>
    </source>
</evidence>
<keyword evidence="4" id="KW-0539">Nucleus</keyword>
<evidence type="ECO:0000256" key="3">
    <source>
        <dbReference type="ARBA" id="ARBA00023187"/>
    </source>
</evidence>
<dbReference type="Pfam" id="PF12108">
    <property type="entry name" value="SF3a60_bindingd"/>
    <property type="match status" value="1"/>
</dbReference>
<protein>
    <recommendedName>
        <fullName evidence="11">Matrin-type domain-containing protein</fullName>
    </recommendedName>
</protein>
<dbReference type="OrthoDB" id="2160351at2759"/>
<feature type="domain" description="SF3A3" evidence="8">
    <location>
        <begin position="126"/>
        <end position="171"/>
    </location>
</feature>
<dbReference type="InterPro" id="IPR031774">
    <property type="entry name" value="SF3A3_dom"/>
</dbReference>
<dbReference type="Proteomes" id="UP000019116">
    <property type="component" value="Chromosome 7B"/>
</dbReference>
<dbReference type="Gramene" id="TraesCS7B03G0641000.1">
    <property type="protein sequence ID" value="TraesCS7B03G0641000.1.CDS"/>
    <property type="gene ID" value="TraesCS7B03G0641000"/>
</dbReference>
<dbReference type="Pfam" id="PF13297">
    <property type="entry name" value="SDE2_2C"/>
    <property type="match status" value="1"/>
</dbReference>
<evidence type="ECO:0000259" key="5">
    <source>
        <dbReference type="Pfam" id="PF11931"/>
    </source>
</evidence>
<dbReference type="GO" id="GO:0000398">
    <property type="term" value="P:mRNA splicing, via spliceosome"/>
    <property type="evidence" value="ECO:0000318"/>
    <property type="project" value="GO_Central"/>
</dbReference>
<dbReference type="PANTHER" id="PTHR12786:SF2">
    <property type="entry name" value="SPLICING FACTOR 3A SUBUNIT 3"/>
    <property type="match status" value="1"/>
</dbReference>
<dbReference type="InterPro" id="IPR025086">
    <property type="entry name" value="SDE2/SF3A3_SAP"/>
</dbReference>
<evidence type="ECO:0000313" key="10">
    <source>
        <dbReference type="Proteomes" id="UP000019116"/>
    </source>
</evidence>
<keyword evidence="3" id="KW-0508">mRNA splicing</keyword>
<dbReference type="SMR" id="A0A3B6SI90"/>
<proteinExistence type="predicted"/>
<reference evidence="9" key="2">
    <citation type="submission" date="2018-10" db="UniProtKB">
        <authorList>
            <consortium name="EnsemblPlants"/>
        </authorList>
    </citation>
    <scope>IDENTIFICATION</scope>
</reference>
<dbReference type="InterPro" id="IPR024598">
    <property type="entry name" value="SF3a60/Prp9_C"/>
</dbReference>
<name>A0A3B6SI90_WHEAT</name>
<dbReference type="STRING" id="4565.A0A3B6SI90"/>
<keyword evidence="10" id="KW-1185">Reference proteome</keyword>
<comment type="subcellular location">
    <subcellularLocation>
        <location evidence="1">Nucleus</location>
    </subcellularLocation>
</comment>
<keyword evidence="2" id="KW-0507">mRNA processing</keyword>
<evidence type="ECO:0000259" key="7">
    <source>
        <dbReference type="Pfam" id="PF13297"/>
    </source>
</evidence>
<feature type="domain" description="Splicing factor SF3a60 /Prp9 subunit C-terminal" evidence="5">
    <location>
        <begin position="337"/>
        <end position="456"/>
    </location>
</feature>
<dbReference type="InterPro" id="IPR051421">
    <property type="entry name" value="RNA_Proc_DNA_Dmg_Regulator"/>
</dbReference>
<evidence type="ECO:0000256" key="1">
    <source>
        <dbReference type="ARBA" id="ARBA00004123"/>
    </source>
</evidence>
<dbReference type="Pfam" id="PF16837">
    <property type="entry name" value="SF3A3"/>
    <property type="match status" value="1"/>
</dbReference>
<evidence type="ECO:0008006" key="11">
    <source>
        <dbReference type="Google" id="ProtNLM"/>
    </source>
</evidence>
<accession>A0A3B6SI90</accession>
<evidence type="ECO:0000256" key="4">
    <source>
        <dbReference type="ARBA" id="ARBA00023242"/>
    </source>
</evidence>
<dbReference type="PaxDb" id="4565-Traes_7BL_EDE0B195F.2"/>
<dbReference type="PANTHER" id="PTHR12786">
    <property type="entry name" value="SPLICING FACTOR SF3A-RELATED"/>
    <property type="match status" value="1"/>
</dbReference>
<dbReference type="Gramene" id="TraesWEE_scaffold_045537_01G000200.1">
    <property type="protein sequence ID" value="TraesWEE_scaffold_045537_01G000200.1"/>
    <property type="gene ID" value="TraesWEE_scaffold_045537_01G000200"/>
</dbReference>
<evidence type="ECO:0000259" key="6">
    <source>
        <dbReference type="Pfam" id="PF12108"/>
    </source>
</evidence>
<evidence type="ECO:0000259" key="8">
    <source>
        <dbReference type="Pfam" id="PF16837"/>
    </source>
</evidence>
<dbReference type="InterPro" id="IPR021966">
    <property type="entry name" value="SF3a60_bindingd"/>
</dbReference>
<sequence>MASSVLEATRAAHEDIERLDRLAVLELQRDPANARDRLFQSHRVRHMLDLVISTSDKLVEIYEDKDCARKDEISTHLTAPVQSDIFPKYYERLKEIRDYHRRNHSARFISETDDYEELLKEEPAIEFTGEEAFGRYLDLHELYNEFINSKFRSLMEYSAYVGTFAQTEKISHSLKATRQYKEYLEHILEYLTSFMYRTEPLQDIEKIFTKLQSEFEEQWANGEVPGWENKVDLDYYNTVEEIVELGPEKLKEALTARGLKGGGTVQQRAERLFLLNFQHRPLEQLDRKHFAKGDDLKKEIALVEAKMKRLCEILDEEEVQADSESDDEDQQIYNPLKLPMGWDGKPIPYWLYKLHGLGQEFKCEICGNHSYWGRRDYERHFKEWRHQHGMRCLGIPNTKNFNEITSIEEAKALWERIQAKQGLNKWRPDLEEEYEDKDGNIYNKKTYTDLQRQGLI</sequence>
<evidence type="ECO:0000256" key="2">
    <source>
        <dbReference type="ARBA" id="ARBA00022664"/>
    </source>
</evidence>
<dbReference type="GO" id="GO:0005681">
    <property type="term" value="C:spliceosomal complex"/>
    <property type="evidence" value="ECO:0000318"/>
    <property type="project" value="GO_Central"/>
</dbReference>
<feature type="domain" description="SDE2/SF3A3 SAP" evidence="7">
    <location>
        <begin position="228"/>
        <end position="292"/>
    </location>
</feature>
<dbReference type="Pfam" id="PF11931">
    <property type="entry name" value="SF3a60_Prp9_C"/>
    <property type="match status" value="1"/>
</dbReference>
<dbReference type="Gramene" id="TraesCS7B02G226000.1">
    <property type="protein sequence ID" value="TraesCS7B02G226000.1"/>
    <property type="gene ID" value="TraesCS7B02G226000"/>
</dbReference>
<feature type="domain" description="Splicing factor SF3a60 binding" evidence="6">
    <location>
        <begin position="83"/>
        <end position="103"/>
    </location>
</feature>
<reference evidence="9" key="1">
    <citation type="submission" date="2018-08" db="EMBL/GenBank/DDBJ databases">
        <authorList>
            <person name="Rossello M."/>
        </authorList>
    </citation>
    <scope>NUCLEOTIDE SEQUENCE [LARGE SCALE GENOMIC DNA]</scope>
    <source>
        <strain evidence="9">cv. Chinese Spring</strain>
    </source>
</reference>
<dbReference type="EnsemblPlants" id="TraesCS7B02G226000.1">
    <property type="protein sequence ID" value="TraesCS7B02G226000.1"/>
    <property type="gene ID" value="TraesCS7B02G226000"/>
</dbReference>